<dbReference type="Proteomes" id="UP000319257">
    <property type="component" value="Unassembled WGS sequence"/>
</dbReference>
<dbReference type="Pfam" id="PF19252">
    <property type="entry name" value="HIND"/>
    <property type="match status" value="1"/>
</dbReference>
<keyword evidence="5" id="KW-0539">Nucleus</keyword>
<reference evidence="7 8" key="1">
    <citation type="submission" date="2019-06" db="EMBL/GenBank/DDBJ databases">
        <title>Draft genome sequence of the filamentous fungus Phialemoniopsis curvata isolated from diesel fuel.</title>
        <authorList>
            <person name="Varaljay V.A."/>
            <person name="Lyon W.J."/>
            <person name="Crouch A.L."/>
            <person name="Drake C.E."/>
            <person name="Hollomon J.M."/>
            <person name="Nadeau L.J."/>
            <person name="Nunn H.S."/>
            <person name="Stevenson B.S."/>
            <person name="Bojanowski C.L."/>
            <person name="Crookes-Goodson W.J."/>
        </authorList>
    </citation>
    <scope>NUCLEOTIDE SEQUENCE [LARGE SCALE GENOMIC DNA]</scope>
    <source>
        <strain evidence="7 8">D216</strain>
    </source>
</reference>
<comment type="similarity">
    <text evidence="2">Belongs to the SNU66/SART1 family.</text>
</comment>
<dbReference type="Pfam" id="PF03343">
    <property type="entry name" value="SART-1"/>
    <property type="match status" value="1"/>
</dbReference>
<dbReference type="PANTHER" id="PTHR14152">
    <property type="entry name" value="SQUAMOUS CELL CARCINOMA ANTIGEN RECOGNISED BY CYTOTOXIC T LYMPHOCYTES"/>
    <property type="match status" value="1"/>
</dbReference>
<protein>
    <recommendedName>
        <fullName evidence="9">SART-1 protein</fullName>
    </recommendedName>
</protein>
<dbReference type="FunCoup" id="A0A507AX22">
    <property type="interactions" value="772"/>
</dbReference>
<evidence type="ECO:0000313" key="7">
    <source>
        <dbReference type="EMBL" id="TPX09539.1"/>
    </source>
</evidence>
<organism evidence="7 8">
    <name type="scientific">Thyridium curvatum</name>
    <dbReference type="NCBI Taxonomy" id="1093900"/>
    <lineage>
        <taxon>Eukaryota</taxon>
        <taxon>Fungi</taxon>
        <taxon>Dikarya</taxon>
        <taxon>Ascomycota</taxon>
        <taxon>Pezizomycotina</taxon>
        <taxon>Sordariomycetes</taxon>
        <taxon>Sordariomycetidae</taxon>
        <taxon>Thyridiales</taxon>
        <taxon>Thyridiaceae</taxon>
        <taxon>Thyridium</taxon>
    </lineage>
</organism>
<accession>A0A507AX22</accession>
<dbReference type="GO" id="GO:0045292">
    <property type="term" value="P:mRNA cis splicing, via spliceosome"/>
    <property type="evidence" value="ECO:0007669"/>
    <property type="project" value="TreeGrafter"/>
</dbReference>
<dbReference type="OrthoDB" id="5583at2759"/>
<feature type="region of interest" description="Disordered" evidence="6">
    <location>
        <begin position="1"/>
        <end position="54"/>
    </location>
</feature>
<dbReference type="RefSeq" id="XP_030991250.1">
    <property type="nucleotide sequence ID" value="XM_031144230.1"/>
</dbReference>
<evidence type="ECO:0000256" key="4">
    <source>
        <dbReference type="ARBA" id="ARBA00023187"/>
    </source>
</evidence>
<evidence type="ECO:0000256" key="5">
    <source>
        <dbReference type="ARBA" id="ARBA00023242"/>
    </source>
</evidence>
<dbReference type="InterPro" id="IPR045347">
    <property type="entry name" value="HIND"/>
</dbReference>
<dbReference type="EMBL" id="SKBQ01000066">
    <property type="protein sequence ID" value="TPX09539.1"/>
    <property type="molecule type" value="Genomic_DNA"/>
</dbReference>
<keyword evidence="8" id="KW-1185">Reference proteome</keyword>
<feature type="compositionally biased region" description="Basic and acidic residues" evidence="6">
    <location>
        <begin position="356"/>
        <end position="368"/>
    </location>
</feature>
<comment type="caution">
    <text evidence="7">The sequence shown here is derived from an EMBL/GenBank/DDBJ whole genome shotgun (WGS) entry which is preliminary data.</text>
</comment>
<dbReference type="GO" id="GO:0046540">
    <property type="term" value="C:U4/U6 x U5 tri-snRNP complex"/>
    <property type="evidence" value="ECO:0007669"/>
    <property type="project" value="InterPro"/>
</dbReference>
<dbReference type="InterPro" id="IPR005011">
    <property type="entry name" value="SNU66/SART1"/>
</dbReference>
<feature type="compositionally biased region" description="Basic and acidic residues" evidence="6">
    <location>
        <begin position="414"/>
        <end position="424"/>
    </location>
</feature>
<keyword evidence="4" id="KW-0508">mRNA splicing</keyword>
<feature type="region of interest" description="Disordered" evidence="6">
    <location>
        <begin position="275"/>
        <end position="310"/>
    </location>
</feature>
<gene>
    <name evidence="7" type="ORF">E0L32_009282</name>
</gene>
<feature type="compositionally biased region" description="Basic residues" evidence="6">
    <location>
        <begin position="282"/>
        <end position="293"/>
    </location>
</feature>
<evidence type="ECO:0000256" key="2">
    <source>
        <dbReference type="ARBA" id="ARBA00006076"/>
    </source>
</evidence>
<dbReference type="STRING" id="1093900.A0A507AX22"/>
<dbReference type="PANTHER" id="PTHR14152:SF5">
    <property type="entry name" value="U4_U6.U5 TRI-SNRNP-ASSOCIATED PROTEIN 1"/>
    <property type="match status" value="1"/>
</dbReference>
<feature type="region of interest" description="Disordered" evidence="6">
    <location>
        <begin position="611"/>
        <end position="647"/>
    </location>
</feature>
<dbReference type="AlphaFoldDB" id="A0A507AX22"/>
<comment type="subcellular location">
    <subcellularLocation>
        <location evidence="1">Nucleus</location>
    </subcellularLocation>
</comment>
<proteinExistence type="inferred from homology"/>
<evidence type="ECO:0000256" key="6">
    <source>
        <dbReference type="SAM" id="MobiDB-lite"/>
    </source>
</evidence>
<name>A0A507AX22_9PEZI</name>
<dbReference type="GO" id="GO:0000481">
    <property type="term" value="P:maturation of 5S rRNA"/>
    <property type="evidence" value="ECO:0007669"/>
    <property type="project" value="TreeGrafter"/>
</dbReference>
<evidence type="ECO:0000256" key="3">
    <source>
        <dbReference type="ARBA" id="ARBA00022664"/>
    </source>
</evidence>
<feature type="region of interest" description="Disordered" evidence="6">
    <location>
        <begin position="344"/>
        <end position="462"/>
    </location>
</feature>
<evidence type="ECO:0000313" key="8">
    <source>
        <dbReference type="Proteomes" id="UP000319257"/>
    </source>
</evidence>
<evidence type="ECO:0008006" key="9">
    <source>
        <dbReference type="Google" id="ProtNLM"/>
    </source>
</evidence>
<evidence type="ECO:0000256" key="1">
    <source>
        <dbReference type="ARBA" id="ARBA00004123"/>
    </source>
</evidence>
<dbReference type="InParanoid" id="A0A507AX22"/>
<sequence>MDAATIEETNRLRVAMGMKPLPVPGGASTEKGPAEDEDPSATFEGRMAQAEDNYKKIRDAEAAKKRRDEKAAAIKKAREDAQRFAVLEGKGLGDLDDGADLDAQSWLKSQKKRQRKIEQARKLEEEQAAAEVAAAKQYSSKDLAGVSVGHDLSTFLDGDDQILTLKDSTVLDNEDEGDELENIDLREREKLNENLKLKKKKPVYDPNDIDETGERSILAQYDEEISGKKRKKFTLDAAGTSSDIADILGAPIEEKKLQSLDLDIAEDRPQSDYLDISEVKVKKPKKKKSKSTRQRAADDDDILFPGDDHAMDIDMTVGGSSKKRKIVDDLFVDDEDLQSTLAMQRRDALKKRKRVRPEDIARSLREEAQSAEPESVGNDGKGLVLDEISGFVGALSRPGEEEEEEERRARAKRSRQEHSITKMEDSDDDTGMDNVEDLQKTARSIEESEQPELTTTGVEEEKTISQGLGATLSILRDRGLVKETAGSDLNENFRRHELFVAERNRRLAQIDEDAKRQRERDRASGLWDRMSQREREEYSRKQNAQREYQASKVLQDMFNQDYRPNFNIKYVDDHGRQLDQKEAFKHMSHQFHGKGSGKGKTDKMLKKIEEEKKREAQSILDAGQNVNMGSAAAQQLKKRREAGVRLA</sequence>
<keyword evidence="3" id="KW-0507">mRNA processing</keyword>
<feature type="compositionally biased region" description="Acidic residues" evidence="6">
    <location>
        <begin position="425"/>
        <end position="436"/>
    </location>
</feature>
<feature type="compositionally biased region" description="Basic and acidic residues" evidence="6">
    <location>
        <begin position="437"/>
        <end position="446"/>
    </location>
</feature>
<dbReference type="GeneID" id="41976729"/>